<accession>A0A645H8Z7</accession>
<evidence type="ECO:0000313" key="2">
    <source>
        <dbReference type="EMBL" id="MPN35507.1"/>
    </source>
</evidence>
<dbReference type="EMBL" id="VSSQ01089138">
    <property type="protein sequence ID" value="MPN35507.1"/>
    <property type="molecule type" value="Genomic_DNA"/>
</dbReference>
<sequence length="80" mass="9154">MKGFVATFFDHYGAVQFRTWCKQQDLNCVLQPVPRTLSSSCGTCAVYEAPDWETGYDTAQIEAIYEKQESAYALLFRNED</sequence>
<gene>
    <name evidence="2" type="ORF">SDC9_183005</name>
</gene>
<proteinExistence type="predicted"/>
<name>A0A645H8Z7_9ZZZZ</name>
<feature type="domain" description="Putative Se/S carrier protein-like" evidence="1">
    <location>
        <begin position="5"/>
        <end position="51"/>
    </location>
</feature>
<organism evidence="2">
    <name type="scientific">bioreactor metagenome</name>
    <dbReference type="NCBI Taxonomy" id="1076179"/>
    <lineage>
        <taxon>unclassified sequences</taxon>
        <taxon>metagenomes</taxon>
        <taxon>ecological metagenomes</taxon>
    </lineage>
</organism>
<dbReference type="Pfam" id="PF11823">
    <property type="entry name" value="Se_S_carrier"/>
    <property type="match status" value="1"/>
</dbReference>
<protein>
    <recommendedName>
        <fullName evidence="1">Putative Se/S carrier protein-like domain-containing protein</fullName>
    </recommendedName>
</protein>
<comment type="caution">
    <text evidence="2">The sequence shown here is derived from an EMBL/GenBank/DDBJ whole genome shotgun (WGS) entry which is preliminary data.</text>
</comment>
<dbReference type="InterPro" id="IPR021778">
    <property type="entry name" value="Se/S_carrier-like"/>
</dbReference>
<evidence type="ECO:0000259" key="1">
    <source>
        <dbReference type="Pfam" id="PF11823"/>
    </source>
</evidence>
<reference evidence="2" key="1">
    <citation type="submission" date="2019-08" db="EMBL/GenBank/DDBJ databases">
        <authorList>
            <person name="Kucharzyk K."/>
            <person name="Murdoch R.W."/>
            <person name="Higgins S."/>
            <person name="Loffler F."/>
        </authorList>
    </citation>
    <scope>NUCLEOTIDE SEQUENCE</scope>
</reference>
<dbReference type="AlphaFoldDB" id="A0A645H8Z7"/>